<dbReference type="PANTHER" id="PTHR47969">
    <property type="entry name" value="CHROMOSOME-ASSOCIATED KINESIN KIF4A-RELATED"/>
    <property type="match status" value="1"/>
</dbReference>
<accession>A0A4V2JYB7</accession>
<dbReference type="InterPro" id="IPR036961">
    <property type="entry name" value="Kinesin_motor_dom_sf"/>
</dbReference>
<dbReference type="SMART" id="SM00320">
    <property type="entry name" value="WD40"/>
    <property type="match status" value="6"/>
</dbReference>
<dbReference type="STRING" id="1176355.A0A4V2JYB7"/>
<keyword evidence="5 7" id="KW-0175">Coiled coil</keyword>
<reference evidence="10 11" key="1">
    <citation type="submission" date="2017-12" db="EMBL/GenBank/DDBJ databases">
        <authorList>
            <person name="Pombert J.-F."/>
            <person name="Haag K.L."/>
            <person name="Ebert D."/>
        </authorList>
    </citation>
    <scope>NUCLEOTIDE SEQUENCE [LARGE SCALE GENOMIC DNA]</scope>
    <source>
        <strain evidence="10">IL-G-3</strain>
    </source>
</reference>
<sequence length="1269" mass="139925">MPTLLNNCTAKKTISVKIRIKPSQSSSDVPYSSTQITVNNRTYNFQHIFPPTASQPQLFEHIVPLLDSFIAGFNTTVVVYGQTGSGKTYTMGTTPEQMVYNYEGDSYSGENNTPYVTKGEDNTPLSIDIRNNTHYINNSENNTPCISTGNNNTPLSIGTQNNTFLNDNTVTNTPIITTTNTNTHIITTPNTNTSLSNTSNTNTPLSTTPYTNTPIITTPYNNTTLTNTLGILPRSVIYLFNNINVPIILSFIEIYNEEVYDLLSDNKVPLIIRENNGIPILTCVSKHTIYSTKCAFKKLNKGLLERKTKSTKMNLNSSRSHAIITLQVKDTLLTFVDLAGSERMERSGVKGEKVKECICINSGLLSLSNVINSMYKKNKHIPFRDSKLTRLLQPSFIGQCYTLVVGCISLEGVDIGEGVNTLVYCYRICCIEGYIVRRMGASLDYKEEVLKVRKENENLIGEIRRLEGVIDMLKRENEKLRRGVSDSKSRLEGVSSKNMLEAVNYSTNIQQGANYSTNEQQGVNISTNKQQGVSNSIYGYKGVENKDLLNNKVFTPSKIIKGLNIGNTTINNKKEYLHDRLGGVNRSVIGDSRLRGVNKSVVGSGLRGVNKSAVECGLRGVNRSVINDRLTGVNKSVINDKSTGVNGSVINDKLTGVNRSVINNKLTGVNKSVINDRLTGVNKSVVETRLTGVNKGTNISSRLTGVNRSVIGGIESKGVNNVTNMSSRLTGVSKELDKQENSSVNTPVVTRGIFNTSSNANYQRLLKDRLVNNKTPLSQDNKSTVVSTPLSQHNKNTVVNALLAQDNSTTVTNTPLLHTDNTNTNTSLLHTNKTNTNTPLLHTNNTNTSTPLLHTNNTNTNTPITLKRKDSNQPDSKKIKDDKRRVTFKINTTLTPVKYKKKFKVINTLLYNKGPVTGISAYKGFIYTCSLNNTITAYSINKGGVISTYEDKEGLSNLSVINGCYLYNSSSSLNNTPLLQDIDTSNNTPLFSNSPVNNTPITTNTSLLNNTPIITNTSLLNNTPITTNTSLLNNTPLSYTTPFTDNMTVTDSNVLYYSNNNFKVIDMKYNKEVLKIRTSSTITSMKTKGCYIIGGHENGNISIFDSRMYNKPLYYKNIHKSTIFSIDLYKSNIFSGSRDHTIGVFDFNLNNTLLLNPPHYDSVMCVLVYKDSLISGSRDCSLKRWSIEDKSVVKTYPYAHESWVKSLCLSDGFFVSGGKDCKIKGWGFNDKSLVSLGECSVKGGVNCIVEDEGVLFVGSQDKSVYVIGG</sequence>
<dbReference type="GO" id="GO:0007052">
    <property type="term" value="P:mitotic spindle organization"/>
    <property type="evidence" value="ECO:0007669"/>
    <property type="project" value="TreeGrafter"/>
</dbReference>
<gene>
    <name evidence="10" type="ORF">CWI38_0059p0050</name>
</gene>
<dbReference type="InterPro" id="IPR027640">
    <property type="entry name" value="Kinesin-like_fam"/>
</dbReference>
<evidence type="ECO:0000256" key="4">
    <source>
        <dbReference type="ARBA" id="ARBA00022840"/>
    </source>
</evidence>
<dbReference type="GO" id="GO:0005524">
    <property type="term" value="F:ATP binding"/>
    <property type="evidence" value="ECO:0007669"/>
    <property type="project" value="UniProtKB-UniRule"/>
</dbReference>
<comment type="similarity">
    <text evidence="6">Belongs to the TRAFAC class myosin-kinesin ATPase superfamily. Kinesin family.</text>
</comment>
<dbReference type="SUPFAM" id="SSF52540">
    <property type="entry name" value="P-loop containing nucleoside triphosphate hydrolases"/>
    <property type="match status" value="1"/>
</dbReference>
<organism evidence="10 11">
    <name type="scientific">Hamiltosporidium tvaerminnensis</name>
    <dbReference type="NCBI Taxonomy" id="1176355"/>
    <lineage>
        <taxon>Eukaryota</taxon>
        <taxon>Fungi</taxon>
        <taxon>Fungi incertae sedis</taxon>
        <taxon>Microsporidia</taxon>
        <taxon>Dubosqiidae</taxon>
        <taxon>Hamiltosporidium</taxon>
    </lineage>
</organism>
<dbReference type="GO" id="GO:0005875">
    <property type="term" value="C:microtubule associated complex"/>
    <property type="evidence" value="ECO:0007669"/>
    <property type="project" value="TreeGrafter"/>
</dbReference>
<dbReference type="SUPFAM" id="SSF50978">
    <property type="entry name" value="WD40 repeat-like"/>
    <property type="match status" value="1"/>
</dbReference>
<dbReference type="VEuPathDB" id="MicrosporidiaDB:CWI38_0059p0050"/>
<dbReference type="PROSITE" id="PS50067">
    <property type="entry name" value="KINESIN_MOTOR_2"/>
    <property type="match status" value="1"/>
</dbReference>
<dbReference type="InterPro" id="IPR027417">
    <property type="entry name" value="P-loop_NTPase"/>
</dbReference>
<evidence type="ECO:0000256" key="2">
    <source>
        <dbReference type="ARBA" id="ARBA00022490"/>
    </source>
</evidence>
<evidence type="ECO:0000259" key="9">
    <source>
        <dbReference type="PROSITE" id="PS50067"/>
    </source>
</evidence>
<evidence type="ECO:0000256" key="5">
    <source>
        <dbReference type="ARBA" id="ARBA00023054"/>
    </source>
</evidence>
<keyword evidence="4 6" id="KW-0067">ATP-binding</keyword>
<dbReference type="Proteomes" id="UP000292282">
    <property type="component" value="Unassembled WGS sequence"/>
</dbReference>
<evidence type="ECO:0000313" key="10">
    <source>
        <dbReference type="EMBL" id="TBU20513.1"/>
    </source>
</evidence>
<dbReference type="GO" id="GO:0051231">
    <property type="term" value="P:spindle elongation"/>
    <property type="evidence" value="ECO:0007669"/>
    <property type="project" value="TreeGrafter"/>
</dbReference>
<keyword evidence="11" id="KW-1185">Reference proteome</keyword>
<keyword evidence="3 6" id="KW-0547">Nucleotide-binding</keyword>
<comment type="subcellular location">
    <subcellularLocation>
        <location evidence="1">Cytoplasm</location>
    </subcellularLocation>
</comment>
<feature type="binding site" evidence="6">
    <location>
        <begin position="81"/>
        <end position="88"/>
    </location>
    <ligand>
        <name>ATP</name>
        <dbReference type="ChEBI" id="CHEBI:30616"/>
    </ligand>
</feature>
<keyword evidence="2" id="KW-0963">Cytoplasm</keyword>
<dbReference type="Pfam" id="PF00400">
    <property type="entry name" value="WD40"/>
    <property type="match status" value="1"/>
</dbReference>
<dbReference type="GO" id="GO:0005737">
    <property type="term" value="C:cytoplasm"/>
    <property type="evidence" value="ECO:0007669"/>
    <property type="project" value="UniProtKB-SubCell"/>
</dbReference>
<evidence type="ECO:0000256" key="1">
    <source>
        <dbReference type="ARBA" id="ARBA00004496"/>
    </source>
</evidence>
<feature type="domain" description="Kinesin motor" evidence="9">
    <location>
        <begin position="13"/>
        <end position="431"/>
    </location>
</feature>
<feature type="region of interest" description="Disordered" evidence="8">
    <location>
        <begin position="187"/>
        <end position="206"/>
    </location>
</feature>
<evidence type="ECO:0000256" key="8">
    <source>
        <dbReference type="SAM" id="MobiDB-lite"/>
    </source>
</evidence>
<dbReference type="GO" id="GO:0003777">
    <property type="term" value="F:microtubule motor activity"/>
    <property type="evidence" value="ECO:0007669"/>
    <property type="project" value="InterPro"/>
</dbReference>
<dbReference type="GO" id="GO:0007018">
    <property type="term" value="P:microtubule-based movement"/>
    <property type="evidence" value="ECO:0007669"/>
    <property type="project" value="InterPro"/>
</dbReference>
<dbReference type="PANTHER" id="PTHR47969:SF15">
    <property type="entry name" value="CHROMOSOME-ASSOCIATED KINESIN KIF4A-RELATED"/>
    <property type="match status" value="1"/>
</dbReference>
<dbReference type="AlphaFoldDB" id="A0A4V2JYB7"/>
<feature type="coiled-coil region" evidence="7">
    <location>
        <begin position="456"/>
        <end position="490"/>
    </location>
</feature>
<dbReference type="EMBL" id="PITK01000059">
    <property type="protein sequence ID" value="TBU20513.1"/>
    <property type="molecule type" value="Genomic_DNA"/>
</dbReference>
<evidence type="ECO:0000256" key="7">
    <source>
        <dbReference type="SAM" id="Coils"/>
    </source>
</evidence>
<dbReference type="InterPro" id="IPR036322">
    <property type="entry name" value="WD40_repeat_dom_sf"/>
</dbReference>
<feature type="region of interest" description="Disordered" evidence="8">
    <location>
        <begin position="834"/>
        <end position="863"/>
    </location>
</feature>
<dbReference type="Gene3D" id="3.40.850.10">
    <property type="entry name" value="Kinesin motor domain"/>
    <property type="match status" value="1"/>
</dbReference>
<dbReference type="GO" id="GO:0008017">
    <property type="term" value="F:microtubule binding"/>
    <property type="evidence" value="ECO:0007669"/>
    <property type="project" value="InterPro"/>
</dbReference>
<name>A0A4V2JYB7_9MICR</name>
<dbReference type="PRINTS" id="PR00380">
    <property type="entry name" value="KINESINHEAVY"/>
</dbReference>
<protein>
    <submittedName>
        <fullName evidence="10">Kinesin-like protein</fullName>
    </submittedName>
</protein>
<dbReference type="Pfam" id="PF00225">
    <property type="entry name" value="Kinesin"/>
    <property type="match status" value="2"/>
</dbReference>
<dbReference type="Gene3D" id="2.130.10.10">
    <property type="entry name" value="YVTN repeat-like/Quinoprotein amine dehydrogenase"/>
    <property type="match status" value="2"/>
</dbReference>
<keyword evidence="6" id="KW-0505">Motor protein</keyword>
<dbReference type="OrthoDB" id="3176171at2759"/>
<dbReference type="SMART" id="SM00129">
    <property type="entry name" value="KISc"/>
    <property type="match status" value="1"/>
</dbReference>
<comment type="caution">
    <text evidence="10">The sequence shown here is derived from an EMBL/GenBank/DDBJ whole genome shotgun (WGS) entry which is preliminary data.</text>
</comment>
<evidence type="ECO:0000256" key="6">
    <source>
        <dbReference type="PROSITE-ProRule" id="PRU00283"/>
    </source>
</evidence>
<dbReference type="InterPro" id="IPR001680">
    <property type="entry name" value="WD40_rpt"/>
</dbReference>
<evidence type="ECO:0000313" key="11">
    <source>
        <dbReference type="Proteomes" id="UP000292282"/>
    </source>
</evidence>
<dbReference type="InterPro" id="IPR001752">
    <property type="entry name" value="Kinesin_motor_dom"/>
</dbReference>
<dbReference type="InterPro" id="IPR015943">
    <property type="entry name" value="WD40/YVTN_repeat-like_dom_sf"/>
</dbReference>
<proteinExistence type="inferred from homology"/>
<evidence type="ECO:0000256" key="3">
    <source>
        <dbReference type="ARBA" id="ARBA00022741"/>
    </source>
</evidence>